<feature type="transmembrane region" description="Helical" evidence="1">
    <location>
        <begin position="25"/>
        <end position="42"/>
    </location>
</feature>
<protein>
    <recommendedName>
        <fullName evidence="4">ABC-2 type transport system permease protein</fullName>
    </recommendedName>
</protein>
<evidence type="ECO:0000313" key="2">
    <source>
        <dbReference type="EMBL" id="TCK26896.1"/>
    </source>
</evidence>
<name>A0A4V2PJ23_PSEEN</name>
<feature type="transmembrane region" description="Helical" evidence="1">
    <location>
        <begin position="196"/>
        <end position="214"/>
    </location>
</feature>
<accession>A0A4V2PJ23</accession>
<reference evidence="2 3" key="1">
    <citation type="submission" date="2019-03" db="EMBL/GenBank/DDBJ databases">
        <title>Sequencing the genomes of 1000 actinobacteria strains.</title>
        <authorList>
            <person name="Klenk H.-P."/>
        </authorList>
    </citation>
    <scope>NUCLEOTIDE SEQUENCE [LARGE SCALE GENOMIC DNA]</scope>
    <source>
        <strain evidence="2 3">DSM 44969</strain>
    </source>
</reference>
<evidence type="ECO:0000313" key="3">
    <source>
        <dbReference type="Proteomes" id="UP000295560"/>
    </source>
</evidence>
<dbReference type="Proteomes" id="UP000295560">
    <property type="component" value="Unassembled WGS sequence"/>
</dbReference>
<feature type="transmembrane region" description="Helical" evidence="1">
    <location>
        <begin position="156"/>
        <end position="176"/>
    </location>
</feature>
<proteinExistence type="predicted"/>
<organism evidence="2 3">
    <name type="scientific">Pseudonocardia endophytica</name>
    <dbReference type="NCBI Taxonomy" id="401976"/>
    <lineage>
        <taxon>Bacteria</taxon>
        <taxon>Bacillati</taxon>
        <taxon>Actinomycetota</taxon>
        <taxon>Actinomycetes</taxon>
        <taxon>Pseudonocardiales</taxon>
        <taxon>Pseudonocardiaceae</taxon>
        <taxon>Pseudonocardia</taxon>
    </lineage>
</organism>
<feature type="transmembrane region" description="Helical" evidence="1">
    <location>
        <begin position="91"/>
        <end position="114"/>
    </location>
</feature>
<keyword evidence="3" id="KW-1185">Reference proteome</keyword>
<dbReference type="OrthoDB" id="4337269at2"/>
<evidence type="ECO:0000256" key="1">
    <source>
        <dbReference type="SAM" id="Phobius"/>
    </source>
</evidence>
<dbReference type="RefSeq" id="WP_132424829.1">
    <property type="nucleotide sequence ID" value="NZ_SMFZ01000001.1"/>
</dbReference>
<keyword evidence="1" id="KW-1133">Transmembrane helix</keyword>
<feature type="transmembrane region" description="Helical" evidence="1">
    <location>
        <begin position="48"/>
        <end position="70"/>
    </location>
</feature>
<keyword evidence="1" id="KW-0812">Transmembrane</keyword>
<dbReference type="AlphaFoldDB" id="A0A4V2PJ23"/>
<keyword evidence="1" id="KW-0472">Membrane</keyword>
<comment type="caution">
    <text evidence="2">The sequence shown here is derived from an EMBL/GenBank/DDBJ whole genome shotgun (WGS) entry which is preliminary data.</text>
</comment>
<feature type="transmembrane region" description="Helical" evidence="1">
    <location>
        <begin position="126"/>
        <end position="149"/>
    </location>
</feature>
<sequence>MTTTLRTAGAVARLLGEDVGRSSRFLVPMLLFAAVLAVLFGGDPGPLPLPWAASALMLYPVGAWLTHSLAETEDDVQRTVTVSAAGGPAPVTIGVLMAGSAGVAVLSLLALVWGTVASFSSATVGGLFDGLCAHLACGLTGVAVGLVFARPMVGHLGWALLGGLAFVVITGTQSWLPPVGTAAASLGTVRGGIGPFGDLVLAAVLAVAATALVVRAERGWSGEWADRWAERWVALRRRMPGQG</sequence>
<evidence type="ECO:0008006" key="4">
    <source>
        <dbReference type="Google" id="ProtNLM"/>
    </source>
</evidence>
<gene>
    <name evidence="2" type="ORF">EV378_2741</name>
</gene>
<dbReference type="EMBL" id="SMFZ01000001">
    <property type="protein sequence ID" value="TCK26896.1"/>
    <property type="molecule type" value="Genomic_DNA"/>
</dbReference>